<dbReference type="RefSeq" id="WP_089233312.1">
    <property type="nucleotide sequence ID" value="NZ_FZOY01000004.1"/>
</dbReference>
<feature type="region of interest" description="Disordered" evidence="1">
    <location>
        <begin position="95"/>
        <end position="117"/>
    </location>
</feature>
<keyword evidence="3" id="KW-1185">Reference proteome</keyword>
<organism evidence="2 3">
    <name type="scientific">Tropicimonas sediminicola</name>
    <dbReference type="NCBI Taxonomy" id="1031541"/>
    <lineage>
        <taxon>Bacteria</taxon>
        <taxon>Pseudomonadati</taxon>
        <taxon>Pseudomonadota</taxon>
        <taxon>Alphaproteobacteria</taxon>
        <taxon>Rhodobacterales</taxon>
        <taxon>Roseobacteraceae</taxon>
        <taxon>Tropicimonas</taxon>
    </lineage>
</organism>
<evidence type="ECO:0000256" key="1">
    <source>
        <dbReference type="SAM" id="MobiDB-lite"/>
    </source>
</evidence>
<protein>
    <submittedName>
        <fullName evidence="2">Uncharacterized protein</fullName>
    </submittedName>
</protein>
<proteinExistence type="predicted"/>
<reference evidence="2 3" key="1">
    <citation type="submission" date="2017-06" db="EMBL/GenBank/DDBJ databases">
        <authorList>
            <person name="Kim H.J."/>
            <person name="Triplett B.A."/>
        </authorList>
    </citation>
    <scope>NUCLEOTIDE SEQUENCE [LARGE SCALE GENOMIC DNA]</scope>
    <source>
        <strain evidence="2 3">DSM 29339</strain>
    </source>
</reference>
<dbReference type="OrthoDB" id="7658488at2"/>
<gene>
    <name evidence="2" type="ORF">SAMN05421757_104221</name>
</gene>
<feature type="region of interest" description="Disordered" evidence="1">
    <location>
        <begin position="1"/>
        <end position="21"/>
    </location>
</feature>
<sequence length="117" mass="12958">MSEFLPKEVREELESARKETKRRRSRMVVRVGDEDFTILRHWEGGFALDVADAPGLRGLVDLYDGGRHLCQALIVASAEADGERVFEVKRTTPAAGAAPAADFVRDRPEPAGLLPRN</sequence>
<evidence type="ECO:0000313" key="2">
    <source>
        <dbReference type="EMBL" id="SNS88811.1"/>
    </source>
</evidence>
<name>A0A239I5P4_9RHOB</name>
<accession>A0A239I5P4</accession>
<feature type="compositionally biased region" description="Basic and acidic residues" evidence="1">
    <location>
        <begin position="1"/>
        <end position="18"/>
    </location>
</feature>
<dbReference type="AlphaFoldDB" id="A0A239I5P4"/>
<dbReference type="EMBL" id="FZOY01000004">
    <property type="protein sequence ID" value="SNS88811.1"/>
    <property type="molecule type" value="Genomic_DNA"/>
</dbReference>
<evidence type="ECO:0000313" key="3">
    <source>
        <dbReference type="Proteomes" id="UP000198426"/>
    </source>
</evidence>
<dbReference type="Proteomes" id="UP000198426">
    <property type="component" value="Unassembled WGS sequence"/>
</dbReference>